<evidence type="ECO:0000259" key="1">
    <source>
        <dbReference type="PROSITE" id="PS50075"/>
    </source>
</evidence>
<organism evidence="2 3">
    <name type="scientific">Saccharothrix yanglingensis</name>
    <dbReference type="NCBI Taxonomy" id="659496"/>
    <lineage>
        <taxon>Bacteria</taxon>
        <taxon>Bacillati</taxon>
        <taxon>Actinomycetota</taxon>
        <taxon>Actinomycetes</taxon>
        <taxon>Pseudonocardiales</taxon>
        <taxon>Pseudonocardiaceae</taxon>
        <taxon>Saccharothrix</taxon>
    </lineage>
</organism>
<dbReference type="PROSITE" id="PS50075">
    <property type="entry name" value="CARRIER"/>
    <property type="match status" value="1"/>
</dbReference>
<dbReference type="EMBL" id="NSDM01000021">
    <property type="protein sequence ID" value="MDQ2588698.1"/>
    <property type="molecule type" value="Genomic_DNA"/>
</dbReference>
<dbReference type="Gene3D" id="1.10.1200.10">
    <property type="entry name" value="ACP-like"/>
    <property type="match status" value="1"/>
</dbReference>
<protein>
    <submittedName>
        <fullName evidence="2">Methoxymalonate biosynthesis protein</fullName>
    </submittedName>
</protein>
<feature type="domain" description="Carrier" evidence="1">
    <location>
        <begin position="33"/>
        <end position="111"/>
    </location>
</feature>
<dbReference type="InterPro" id="IPR036736">
    <property type="entry name" value="ACP-like_sf"/>
</dbReference>
<gene>
    <name evidence="2" type="ORF">CKY47_33075</name>
</gene>
<keyword evidence="3" id="KW-1185">Reference proteome</keyword>
<dbReference type="SUPFAM" id="SSF47336">
    <property type="entry name" value="ACP-like"/>
    <property type="match status" value="1"/>
</dbReference>
<dbReference type="Pfam" id="PF00550">
    <property type="entry name" value="PP-binding"/>
    <property type="match status" value="1"/>
</dbReference>
<evidence type="ECO:0000313" key="3">
    <source>
        <dbReference type="Proteomes" id="UP001225605"/>
    </source>
</evidence>
<sequence length="114" mass="12320">MRAAAGQGRRGSPGAQERPGLLRLRKGLVVTVEPTSADIAGPITAFLRERTKVDVPADQDLFASGLVSSIFAMELIVHVEQTFDVAITGSDLRLDNFRTVDRMTELVTRLRAGA</sequence>
<evidence type="ECO:0000313" key="2">
    <source>
        <dbReference type="EMBL" id="MDQ2588698.1"/>
    </source>
</evidence>
<name>A0ABU0X991_9PSEU</name>
<reference evidence="2 3" key="1">
    <citation type="submission" date="2017-06" db="EMBL/GenBank/DDBJ databases">
        <title>Cultured bacterium strain Saccharothrix yanglingensis Hhs.015.</title>
        <authorList>
            <person name="Xia Y."/>
        </authorList>
    </citation>
    <scope>NUCLEOTIDE SEQUENCE [LARGE SCALE GENOMIC DNA]</scope>
    <source>
        <strain evidence="2 3">Hhs.015</strain>
    </source>
</reference>
<comment type="caution">
    <text evidence="2">The sequence shown here is derived from an EMBL/GenBank/DDBJ whole genome shotgun (WGS) entry which is preliminary data.</text>
</comment>
<dbReference type="InterPro" id="IPR009081">
    <property type="entry name" value="PP-bd_ACP"/>
</dbReference>
<dbReference type="Proteomes" id="UP001225605">
    <property type="component" value="Unassembled WGS sequence"/>
</dbReference>
<accession>A0ABU0X991</accession>
<proteinExistence type="predicted"/>